<dbReference type="AlphaFoldDB" id="A0A368FVQ4"/>
<dbReference type="STRING" id="29170.A0A368FVQ4"/>
<reference evidence="1 2" key="1">
    <citation type="submission" date="2014-10" db="EMBL/GenBank/DDBJ databases">
        <title>Draft genome of the hookworm Ancylostoma caninum.</title>
        <authorList>
            <person name="Mitreva M."/>
        </authorList>
    </citation>
    <scope>NUCLEOTIDE SEQUENCE [LARGE SCALE GENOMIC DNA]</scope>
    <source>
        <strain evidence="1 2">Baltimore</strain>
    </source>
</reference>
<keyword evidence="2" id="KW-1185">Reference proteome</keyword>
<dbReference type="EMBL" id="JOJR01000579">
    <property type="protein sequence ID" value="RCN36192.1"/>
    <property type="molecule type" value="Genomic_DNA"/>
</dbReference>
<comment type="caution">
    <text evidence="1">The sequence shown here is derived from an EMBL/GenBank/DDBJ whole genome shotgun (WGS) entry which is preliminary data.</text>
</comment>
<dbReference type="Proteomes" id="UP000252519">
    <property type="component" value="Unassembled WGS sequence"/>
</dbReference>
<name>A0A368FVQ4_ANCCA</name>
<proteinExistence type="predicted"/>
<organism evidence="1 2">
    <name type="scientific">Ancylostoma caninum</name>
    <name type="common">Dog hookworm</name>
    <dbReference type="NCBI Taxonomy" id="29170"/>
    <lineage>
        <taxon>Eukaryota</taxon>
        <taxon>Metazoa</taxon>
        <taxon>Ecdysozoa</taxon>
        <taxon>Nematoda</taxon>
        <taxon>Chromadorea</taxon>
        <taxon>Rhabditida</taxon>
        <taxon>Rhabditina</taxon>
        <taxon>Rhabditomorpha</taxon>
        <taxon>Strongyloidea</taxon>
        <taxon>Ancylostomatidae</taxon>
        <taxon>Ancylostomatinae</taxon>
        <taxon>Ancylostoma</taxon>
    </lineage>
</organism>
<gene>
    <name evidence="1" type="ORF">ANCCAN_17928</name>
</gene>
<accession>A0A368FVQ4</accession>
<evidence type="ECO:0000313" key="1">
    <source>
        <dbReference type="EMBL" id="RCN36192.1"/>
    </source>
</evidence>
<protein>
    <submittedName>
        <fullName evidence="1">Uncharacterized protein</fullName>
    </submittedName>
</protein>
<sequence>MERSIWNPWWGVGGKDAASIFDNAGLIVLTDAFLYRQPEPQSAFVLRFSREVPEFLRESWRFTQRWWNWPLYFWFSCFNHPPKTCVFHLRLHVDVLCFLLTNMLITTK</sequence>
<evidence type="ECO:0000313" key="2">
    <source>
        <dbReference type="Proteomes" id="UP000252519"/>
    </source>
</evidence>
<dbReference type="OrthoDB" id="9998011at2759"/>